<dbReference type="eggNOG" id="ENOG502Z7WE">
    <property type="taxonomic scope" value="Bacteria"/>
</dbReference>
<evidence type="ECO:0000313" key="3">
    <source>
        <dbReference type="EMBL" id="EPX78358.1"/>
    </source>
</evidence>
<feature type="region of interest" description="Disordered" evidence="1">
    <location>
        <begin position="44"/>
        <end position="73"/>
    </location>
</feature>
<proteinExistence type="predicted"/>
<keyword evidence="4" id="KW-1185">Reference proteome</keyword>
<keyword evidence="2" id="KW-0732">Signal</keyword>
<dbReference type="STRING" id="1123237.Salmuc_03974"/>
<dbReference type="RefSeq" id="WP_021120668.1">
    <property type="nucleotide sequence ID" value="NZ_KE557280.1"/>
</dbReference>
<feature type="chain" id="PRO_5004567988" description="Antifreeze glycopeptide polyprotein" evidence="2">
    <location>
        <begin position="23"/>
        <end position="519"/>
    </location>
</feature>
<sequence>MRTDRACLAAAFAAALTAPLAAQEVQGTQDPLSAIEWLEDGGAEQMTPLQPPEPPVADRVARPEVESRPLDAPGVEAAGLLPMSVTGLPPDLWSESRTETLVPLVAAVDPAVPALSALLFTLLLAEADPSQGPETEVSLLAARLDRLFDEGGIEPGLALIERAGGTASPALFTRWMDFALLSRTAENACRALERQPALSEDLATRIYCDARTGDWEHAATVLGTAEALGRLDERTAELLARFIDPALADGASPVAVPPRPTPLEFRLFEAIGETLPTQPLPVPFAVADLGGTSGWRAQVLAAERLARRGALSDNRLLGLYTERSPAASGGVWDRVAAVQALDEALESGRPDLVAPALRQAWSQMRSAGLLVPFSRLFGPRLAEVSLEGEAAGLALRAELLSPEYEIAAANVTGTDPTMRTVAAIAQGRAPEPLPDAPRLAAAAEAWSGTEVPRRLSEMLRAGKLGEALLRAIALFSSGAEGNHGDITAALATFRAVGLEDTARRAAIQALLLHDEGALR</sequence>
<feature type="compositionally biased region" description="Basic and acidic residues" evidence="1">
    <location>
        <begin position="59"/>
        <end position="69"/>
    </location>
</feature>
<evidence type="ECO:0000256" key="2">
    <source>
        <dbReference type="SAM" id="SignalP"/>
    </source>
</evidence>
<name>S9QFG5_9RHOB</name>
<dbReference type="AlphaFoldDB" id="S9QFG5"/>
<dbReference type="HOGENOM" id="CLU_516526_0_0_5"/>
<dbReference type="Proteomes" id="UP000015347">
    <property type="component" value="Unassembled WGS sequence"/>
</dbReference>
<feature type="signal peptide" evidence="2">
    <location>
        <begin position="1"/>
        <end position="22"/>
    </location>
</feature>
<accession>S9QFG5</accession>
<organism evidence="3 4">
    <name type="scientific">Salipiger mucosus DSM 16094</name>
    <dbReference type="NCBI Taxonomy" id="1123237"/>
    <lineage>
        <taxon>Bacteria</taxon>
        <taxon>Pseudomonadati</taxon>
        <taxon>Pseudomonadota</taxon>
        <taxon>Alphaproteobacteria</taxon>
        <taxon>Rhodobacterales</taxon>
        <taxon>Roseobacteraceae</taxon>
        <taxon>Salipiger</taxon>
    </lineage>
</organism>
<protein>
    <recommendedName>
        <fullName evidence="5">Antifreeze glycopeptide polyprotein</fullName>
    </recommendedName>
</protein>
<evidence type="ECO:0000313" key="4">
    <source>
        <dbReference type="Proteomes" id="UP000015347"/>
    </source>
</evidence>
<dbReference type="EMBL" id="APVH01000040">
    <property type="protein sequence ID" value="EPX78358.1"/>
    <property type="molecule type" value="Genomic_DNA"/>
</dbReference>
<comment type="caution">
    <text evidence="3">The sequence shown here is derived from an EMBL/GenBank/DDBJ whole genome shotgun (WGS) entry which is preliminary data.</text>
</comment>
<gene>
    <name evidence="3" type="ORF">Salmuc_03974</name>
</gene>
<evidence type="ECO:0000256" key="1">
    <source>
        <dbReference type="SAM" id="MobiDB-lite"/>
    </source>
</evidence>
<dbReference type="OrthoDB" id="7929427at2"/>
<evidence type="ECO:0008006" key="5">
    <source>
        <dbReference type="Google" id="ProtNLM"/>
    </source>
</evidence>
<reference evidence="4" key="1">
    <citation type="journal article" date="2014" name="Stand. Genomic Sci.">
        <title>Genome sequence of the exopolysaccharide-producing Salipiger mucosus type strain (DSM 16094(T)), a moderately halophilic member of the Roseobacter clade.</title>
        <authorList>
            <person name="Riedel T."/>
            <person name="Spring S."/>
            <person name="Fiebig A."/>
            <person name="Petersen J."/>
            <person name="Kyrpides N.C."/>
            <person name="Goker M."/>
            <person name="Klenk H.P."/>
        </authorList>
    </citation>
    <scope>NUCLEOTIDE SEQUENCE [LARGE SCALE GENOMIC DNA]</scope>
    <source>
        <strain evidence="4">DSM 16094</strain>
    </source>
</reference>